<keyword evidence="1" id="KW-0472">Membrane</keyword>
<feature type="transmembrane region" description="Helical" evidence="1">
    <location>
        <begin position="12"/>
        <end position="36"/>
    </location>
</feature>
<dbReference type="AlphaFoldDB" id="B0T7Z7"/>
<feature type="transmembrane region" description="Helical" evidence="1">
    <location>
        <begin position="85"/>
        <end position="105"/>
    </location>
</feature>
<keyword evidence="1" id="KW-0812">Transmembrane</keyword>
<dbReference type="STRING" id="366602.Caul_3633"/>
<dbReference type="KEGG" id="cak:Caul_3633"/>
<gene>
    <name evidence="2" type="ordered locus">Caul_3633</name>
</gene>
<evidence type="ECO:0000256" key="1">
    <source>
        <dbReference type="SAM" id="Phobius"/>
    </source>
</evidence>
<accession>B0T7Z7</accession>
<feature type="transmembrane region" description="Helical" evidence="1">
    <location>
        <begin position="117"/>
        <end position="137"/>
    </location>
</feature>
<reference evidence="2" key="1">
    <citation type="submission" date="2008-01" db="EMBL/GenBank/DDBJ databases">
        <title>Complete sequence of chromosome of Caulobacter sp. K31.</title>
        <authorList>
            <consortium name="US DOE Joint Genome Institute"/>
            <person name="Copeland A."/>
            <person name="Lucas S."/>
            <person name="Lapidus A."/>
            <person name="Barry K."/>
            <person name="Glavina del Rio T."/>
            <person name="Dalin E."/>
            <person name="Tice H."/>
            <person name="Pitluck S."/>
            <person name="Bruce D."/>
            <person name="Goodwin L."/>
            <person name="Thompson L.S."/>
            <person name="Brettin T."/>
            <person name="Detter J.C."/>
            <person name="Han C."/>
            <person name="Schmutz J."/>
            <person name="Larimer F."/>
            <person name="Land M."/>
            <person name="Hauser L."/>
            <person name="Kyrpides N."/>
            <person name="Kim E."/>
            <person name="Stephens C."/>
            <person name="Richardson P."/>
        </authorList>
    </citation>
    <scope>NUCLEOTIDE SEQUENCE [LARGE SCALE GENOMIC DNA]</scope>
    <source>
        <strain evidence="2">K31</strain>
    </source>
</reference>
<dbReference type="EMBL" id="CP000927">
    <property type="protein sequence ID" value="ABZ72760.1"/>
    <property type="molecule type" value="Genomic_DNA"/>
</dbReference>
<organism evidence="2">
    <name type="scientific">Caulobacter sp. (strain K31)</name>
    <dbReference type="NCBI Taxonomy" id="366602"/>
    <lineage>
        <taxon>Bacteria</taxon>
        <taxon>Pseudomonadati</taxon>
        <taxon>Pseudomonadota</taxon>
        <taxon>Alphaproteobacteria</taxon>
        <taxon>Caulobacterales</taxon>
        <taxon>Caulobacteraceae</taxon>
        <taxon>Caulobacter</taxon>
    </lineage>
</organism>
<keyword evidence="1" id="KW-1133">Transmembrane helix</keyword>
<proteinExistence type="predicted"/>
<name>B0T7Z7_CAUSK</name>
<sequence length="155" mass="16548" precursor="true">MLPTPVRDTTTLPRVMVAILFAFVFPPIALALASIASDSGDGLERASFAVAAIPRALMMSLLGGWIFVLPACLAWAVLQALNRHYWPAATLVGLATGIAFASLLQTFDDVHSEAMELFVISATFGALTGLGVWWLAYGRQEALPQPIVTLPPLNL</sequence>
<feature type="transmembrane region" description="Helical" evidence="1">
    <location>
        <begin position="56"/>
        <end position="78"/>
    </location>
</feature>
<protein>
    <submittedName>
        <fullName evidence="2">Uncharacterized protein</fullName>
    </submittedName>
</protein>
<evidence type="ECO:0000313" key="2">
    <source>
        <dbReference type="EMBL" id="ABZ72760.1"/>
    </source>
</evidence>
<dbReference type="HOGENOM" id="CLU_1692325_0_0_5"/>
<dbReference type="OrthoDB" id="7190293at2"/>